<feature type="domain" description="Glycosyltransferase 2-like" evidence="4">
    <location>
        <begin position="6"/>
        <end position="173"/>
    </location>
</feature>
<evidence type="ECO:0000256" key="2">
    <source>
        <dbReference type="ARBA" id="ARBA00022679"/>
    </source>
</evidence>
<dbReference type="Pfam" id="PF00535">
    <property type="entry name" value="Glycos_transf_2"/>
    <property type="match status" value="1"/>
</dbReference>
<dbReference type="AlphaFoldDB" id="A0AAD0TV99"/>
<dbReference type="PANTHER" id="PTHR22916:SF51">
    <property type="entry name" value="GLYCOSYLTRANSFERASE EPSH-RELATED"/>
    <property type="match status" value="1"/>
</dbReference>
<dbReference type="Gene3D" id="3.90.550.10">
    <property type="entry name" value="Spore Coat Polysaccharide Biosynthesis Protein SpsA, Chain A"/>
    <property type="match status" value="1"/>
</dbReference>
<evidence type="ECO:0000259" key="4">
    <source>
        <dbReference type="Pfam" id="PF00535"/>
    </source>
</evidence>
<dbReference type="PANTHER" id="PTHR22916">
    <property type="entry name" value="GLYCOSYLTRANSFERASE"/>
    <property type="match status" value="1"/>
</dbReference>
<geneLocation type="plasmid" evidence="5 6">
    <name>unnamed1</name>
</geneLocation>
<sequence length="332" mass="38886">MTNRVSIVVPVYNVESYIENCIQSIRQQSYKNLEIILVNDGSSDRSQLICERYCKLDNRVTVINKQNGGLSSARNAGLDIATGDYIAFIDGDDWIDHDYIGSMVDVLENTKSDISVFHMKKEVCSNMYDSTEKDSYEWRHFKRTKALQELFTNNNIGYSACNKLYRISLFNNIRYPYGKLMEDKATTYKVIDQARNGIVVSSCPKYHYFMRSTSIMKSNFNAKKFDSFEIHDQILHYMSYCHPELIPLVRERYVYEAIRMQMALIESNNRDKGNYRKCQKIIRLYGNSVKHDSNLSLRYRGLVMLIMLMPGGLYILSKFRMVRLMFRRLELS</sequence>
<dbReference type="EMBL" id="CP032745">
    <property type="protein sequence ID" value="AYJ40226.1"/>
    <property type="molecule type" value="Genomic_DNA"/>
</dbReference>
<gene>
    <name evidence="5" type="ORF">LP667_15625</name>
</gene>
<evidence type="ECO:0000256" key="1">
    <source>
        <dbReference type="ARBA" id="ARBA00022676"/>
    </source>
</evidence>
<reference evidence="5 6" key="1">
    <citation type="submission" date="2018-10" db="EMBL/GenBank/DDBJ databases">
        <title>Genome seuquencing of Lactobacillus species.</title>
        <authorList>
            <person name="Baek C."/>
            <person name="Yi H."/>
        </authorList>
    </citation>
    <scope>NUCLEOTIDE SEQUENCE [LARGE SCALE GENOMIC DNA]</scope>
    <source>
        <strain evidence="5 6">DSM 10667</strain>
        <plasmid evidence="5 6">unnamed1</plasmid>
    </source>
</reference>
<dbReference type="InterPro" id="IPR029044">
    <property type="entry name" value="Nucleotide-diphossugar_trans"/>
</dbReference>
<organism evidence="5 6">
    <name type="scientific">Lactiplantibacillus paraplantarum</name>
    <dbReference type="NCBI Taxonomy" id="60520"/>
    <lineage>
        <taxon>Bacteria</taxon>
        <taxon>Bacillati</taxon>
        <taxon>Bacillota</taxon>
        <taxon>Bacilli</taxon>
        <taxon>Lactobacillales</taxon>
        <taxon>Lactobacillaceae</taxon>
        <taxon>Lactiplantibacillus</taxon>
    </lineage>
</organism>
<dbReference type="GO" id="GO:0016757">
    <property type="term" value="F:glycosyltransferase activity"/>
    <property type="evidence" value="ECO:0007669"/>
    <property type="project" value="UniProtKB-KW"/>
</dbReference>
<feature type="transmembrane region" description="Helical" evidence="3">
    <location>
        <begin position="297"/>
        <end position="317"/>
    </location>
</feature>
<dbReference type="SUPFAM" id="SSF53448">
    <property type="entry name" value="Nucleotide-diphospho-sugar transferases"/>
    <property type="match status" value="1"/>
</dbReference>
<keyword evidence="2" id="KW-0808">Transferase</keyword>
<accession>A0AAD0TV99</accession>
<keyword evidence="3" id="KW-1133">Transmembrane helix</keyword>
<dbReference type="CDD" id="cd00761">
    <property type="entry name" value="Glyco_tranf_GTA_type"/>
    <property type="match status" value="1"/>
</dbReference>
<keyword evidence="1" id="KW-0328">Glycosyltransferase</keyword>
<keyword evidence="3" id="KW-0812">Transmembrane</keyword>
<keyword evidence="3" id="KW-0472">Membrane</keyword>
<dbReference type="RefSeq" id="WP_056988642.1">
    <property type="nucleotide sequence ID" value="NZ_BJZG01000071.1"/>
</dbReference>
<keyword evidence="5" id="KW-0614">Plasmid</keyword>
<evidence type="ECO:0000256" key="3">
    <source>
        <dbReference type="SAM" id="Phobius"/>
    </source>
</evidence>
<proteinExistence type="predicted"/>
<protein>
    <submittedName>
        <fullName evidence="5">Glycosyltransferase family 2 protein</fullName>
    </submittedName>
</protein>
<name>A0AAD0TV99_9LACO</name>
<dbReference type="Proteomes" id="UP000277896">
    <property type="component" value="Plasmid unnamed1"/>
</dbReference>
<evidence type="ECO:0000313" key="5">
    <source>
        <dbReference type="EMBL" id="AYJ40226.1"/>
    </source>
</evidence>
<evidence type="ECO:0000313" key="6">
    <source>
        <dbReference type="Proteomes" id="UP000277896"/>
    </source>
</evidence>
<dbReference type="InterPro" id="IPR001173">
    <property type="entry name" value="Glyco_trans_2-like"/>
</dbReference>